<evidence type="ECO:0000256" key="2">
    <source>
        <dbReference type="SAM" id="MobiDB-lite"/>
    </source>
</evidence>
<proteinExistence type="predicted"/>
<keyword evidence="5" id="KW-1185">Reference proteome</keyword>
<feature type="region of interest" description="Disordered" evidence="2">
    <location>
        <begin position="1"/>
        <end position="34"/>
    </location>
</feature>
<keyword evidence="1" id="KW-0479">Metal-binding</keyword>
<dbReference type="AlphaFoldDB" id="A0A1D2MFJ2"/>
<evidence type="ECO:0000256" key="1">
    <source>
        <dbReference type="PROSITE-ProRule" id="PRU00042"/>
    </source>
</evidence>
<evidence type="ECO:0000313" key="5">
    <source>
        <dbReference type="Proteomes" id="UP000094527"/>
    </source>
</evidence>
<keyword evidence="1" id="KW-0862">Zinc</keyword>
<feature type="domain" description="C2H2-type" evidence="3">
    <location>
        <begin position="43"/>
        <end position="71"/>
    </location>
</feature>
<comment type="caution">
    <text evidence="4">The sequence shown here is derived from an EMBL/GenBank/DDBJ whole genome shotgun (WGS) entry which is preliminary data.</text>
</comment>
<feature type="compositionally biased region" description="Pro residues" evidence="2">
    <location>
        <begin position="103"/>
        <end position="112"/>
    </location>
</feature>
<feature type="region of interest" description="Disordered" evidence="2">
    <location>
        <begin position="87"/>
        <end position="131"/>
    </location>
</feature>
<dbReference type="InterPro" id="IPR013087">
    <property type="entry name" value="Znf_C2H2_type"/>
</dbReference>
<evidence type="ECO:0000313" key="4">
    <source>
        <dbReference type="EMBL" id="ODM91641.1"/>
    </source>
</evidence>
<sequence length="131" mass="13658">MQRKETPEKVGPDGKLPGGGWADKNNNGQLPTTPWKFEVEPLFRCNVCGRGFYTSPLYIHHVGNVHTTPRALVEAAEAAAAQMYTAQLSPTPGTSAVGTSPSTPSPSLPSSPPAGAEAVPVSPSSSSDDEE</sequence>
<dbReference type="EMBL" id="LJIJ01001465">
    <property type="protein sequence ID" value="ODM91641.1"/>
    <property type="molecule type" value="Genomic_DNA"/>
</dbReference>
<feature type="compositionally biased region" description="Low complexity" evidence="2">
    <location>
        <begin position="89"/>
        <end position="102"/>
    </location>
</feature>
<dbReference type="PROSITE" id="PS50157">
    <property type="entry name" value="ZINC_FINGER_C2H2_2"/>
    <property type="match status" value="1"/>
</dbReference>
<dbReference type="GO" id="GO:0008270">
    <property type="term" value="F:zinc ion binding"/>
    <property type="evidence" value="ECO:0007669"/>
    <property type="project" value="UniProtKB-KW"/>
</dbReference>
<reference evidence="4 5" key="1">
    <citation type="journal article" date="2016" name="Genome Biol. Evol.">
        <title>Gene Family Evolution Reflects Adaptation to Soil Environmental Stressors in the Genome of the Collembolan Orchesella cincta.</title>
        <authorList>
            <person name="Faddeeva-Vakhrusheva A."/>
            <person name="Derks M.F."/>
            <person name="Anvar S.Y."/>
            <person name="Agamennone V."/>
            <person name="Suring W."/>
            <person name="Smit S."/>
            <person name="van Straalen N.M."/>
            <person name="Roelofs D."/>
        </authorList>
    </citation>
    <scope>NUCLEOTIDE SEQUENCE [LARGE SCALE GENOMIC DNA]</scope>
    <source>
        <tissue evidence="4">Mixed pool</tissue>
    </source>
</reference>
<keyword evidence="1" id="KW-0863">Zinc-finger</keyword>
<organism evidence="4 5">
    <name type="scientific">Orchesella cincta</name>
    <name type="common">Springtail</name>
    <name type="synonym">Podura cincta</name>
    <dbReference type="NCBI Taxonomy" id="48709"/>
    <lineage>
        <taxon>Eukaryota</taxon>
        <taxon>Metazoa</taxon>
        <taxon>Ecdysozoa</taxon>
        <taxon>Arthropoda</taxon>
        <taxon>Hexapoda</taxon>
        <taxon>Collembola</taxon>
        <taxon>Entomobryomorpha</taxon>
        <taxon>Entomobryoidea</taxon>
        <taxon>Orchesellidae</taxon>
        <taxon>Orchesellinae</taxon>
        <taxon>Orchesella</taxon>
    </lineage>
</organism>
<evidence type="ECO:0000259" key="3">
    <source>
        <dbReference type="PROSITE" id="PS50157"/>
    </source>
</evidence>
<accession>A0A1D2MFJ2</accession>
<dbReference type="Proteomes" id="UP000094527">
    <property type="component" value="Unassembled WGS sequence"/>
</dbReference>
<dbReference type="PROSITE" id="PS00028">
    <property type="entry name" value="ZINC_FINGER_C2H2_1"/>
    <property type="match status" value="1"/>
</dbReference>
<protein>
    <recommendedName>
        <fullName evidence="3">C2H2-type domain-containing protein</fullName>
    </recommendedName>
</protein>
<feature type="compositionally biased region" description="Basic and acidic residues" evidence="2">
    <location>
        <begin position="1"/>
        <end position="12"/>
    </location>
</feature>
<feature type="compositionally biased region" description="Low complexity" evidence="2">
    <location>
        <begin position="113"/>
        <end position="131"/>
    </location>
</feature>
<name>A0A1D2MFJ2_ORCCI</name>
<gene>
    <name evidence="4" type="ORF">Ocin01_15035</name>
</gene>